<evidence type="ECO:0008006" key="2">
    <source>
        <dbReference type="Google" id="ProtNLM"/>
    </source>
</evidence>
<dbReference type="InterPro" id="IPR029044">
    <property type="entry name" value="Nucleotide-diphossugar_trans"/>
</dbReference>
<dbReference type="PANTHER" id="PTHR11183">
    <property type="entry name" value="GLYCOGENIN SUBFAMILY MEMBER"/>
    <property type="match status" value="1"/>
</dbReference>
<proteinExistence type="predicted"/>
<dbReference type="SUPFAM" id="SSF53448">
    <property type="entry name" value="Nucleotide-diphospho-sugar transferases"/>
    <property type="match status" value="1"/>
</dbReference>
<organism evidence="1">
    <name type="scientific">Chrysotila carterae</name>
    <name type="common">Marine alga</name>
    <name type="synonym">Syracosphaera carterae</name>
    <dbReference type="NCBI Taxonomy" id="13221"/>
    <lineage>
        <taxon>Eukaryota</taxon>
        <taxon>Haptista</taxon>
        <taxon>Haptophyta</taxon>
        <taxon>Prymnesiophyceae</taxon>
        <taxon>Isochrysidales</taxon>
        <taxon>Isochrysidaceae</taxon>
        <taxon>Chrysotila</taxon>
    </lineage>
</organism>
<dbReference type="AlphaFoldDB" id="A0A7S4BII1"/>
<dbReference type="EMBL" id="HBIZ01030877">
    <property type="protein sequence ID" value="CAE0767059.1"/>
    <property type="molecule type" value="Transcribed_RNA"/>
</dbReference>
<sequence length="365" mass="41014">MAAATPTAFNASPALFDDRCFPLSRASDCLCPVPEVARTNQLPLCVPSPHCGRALSPLPSKLNVKGKSYVQMIDHLPQQGERQPLTVASSSAAYVVAFDFNETRVRCWYRHDPFESYAASMHLIMRLVLSLERVGSKLPLVLLASGAHDDAYEEKLTKRNVLIKRGGHRIKTPGWANAFHVGSFSKLAVLSLTEYERIIVLDQDLVILRNLDNLAHHPAPAFAYRFKCSPTMEINSGIMVLDTNKTMHRDISKLVLHNSVKLIRNDLSDQLVWRTYFPKVHGLPTGYNLFRSEVLSGPSEWSRVHVLHDIWKYQNPQSGKNSPWRRQAGDTVTDVINSLDKAAKMELAGLPRFKLQGAAHRRMPF</sequence>
<reference evidence="1" key="1">
    <citation type="submission" date="2021-01" db="EMBL/GenBank/DDBJ databases">
        <authorList>
            <person name="Corre E."/>
            <person name="Pelletier E."/>
            <person name="Niang G."/>
            <person name="Scheremetjew M."/>
            <person name="Finn R."/>
            <person name="Kale V."/>
            <person name="Holt S."/>
            <person name="Cochrane G."/>
            <person name="Meng A."/>
            <person name="Brown T."/>
            <person name="Cohen L."/>
        </authorList>
    </citation>
    <scope>NUCLEOTIDE SEQUENCE</scope>
    <source>
        <strain evidence="1">CCMP645</strain>
    </source>
</reference>
<protein>
    <recommendedName>
        <fullName evidence="2">Hexosyltransferase</fullName>
    </recommendedName>
</protein>
<name>A0A7S4BII1_CHRCT</name>
<accession>A0A7S4BII1</accession>
<dbReference type="Gene3D" id="3.90.550.10">
    <property type="entry name" value="Spore Coat Polysaccharide Biosynthesis Protein SpsA, Chain A"/>
    <property type="match status" value="1"/>
</dbReference>
<evidence type="ECO:0000313" key="1">
    <source>
        <dbReference type="EMBL" id="CAE0767059.1"/>
    </source>
</evidence>
<gene>
    <name evidence="1" type="ORF">PCAR00345_LOCUS19671</name>
</gene>
<dbReference type="InterPro" id="IPR050587">
    <property type="entry name" value="GNT1/Glycosyltrans_8"/>
</dbReference>